<evidence type="ECO:0000313" key="5">
    <source>
        <dbReference type="EMBL" id="TCV07128.1"/>
    </source>
</evidence>
<protein>
    <submittedName>
        <fullName evidence="5">Galactose oxidase-like protein</fullName>
    </submittedName>
</protein>
<evidence type="ECO:0000256" key="4">
    <source>
        <dbReference type="SAM" id="SignalP"/>
    </source>
</evidence>
<keyword evidence="2" id="KW-0677">Repeat</keyword>
<dbReference type="EMBL" id="SMBZ01000056">
    <property type="protein sequence ID" value="TCV07128.1"/>
    <property type="molecule type" value="Genomic_DNA"/>
</dbReference>
<dbReference type="RefSeq" id="WP_132778851.1">
    <property type="nucleotide sequence ID" value="NZ_SMBZ01000056.1"/>
</dbReference>
<dbReference type="Gene3D" id="2.120.10.80">
    <property type="entry name" value="Kelch-type beta propeller"/>
    <property type="match status" value="2"/>
</dbReference>
<dbReference type="AlphaFoldDB" id="A0A4R3VPG5"/>
<dbReference type="Pfam" id="PF01344">
    <property type="entry name" value="Kelch_1"/>
    <property type="match status" value="1"/>
</dbReference>
<sequence>MNKKNWLCIVLACAFTLSAFNSCKKDEENNDTTDNGPTEWVKSSAFDGDPRSAAASFQIENKGFIATGVLSTNERTKDAWTFNNNIWTRIADFPGSARNGAVGFAIGQNGYVGLGYDGNDVLRDFYRYNSATNTWTQIASLPETAEGRHGAVAFTLGNYAYVGLGATKTQKTLKDFWRYDPTTDKWEAMGSEFKQKRVNAFAFVIGNKAYVGGGFDNNQYPDDFWSFDGTKWTEEAPLKDSDNTYDLTRQGASTFVIGNYGYVIGGKKNASLNTVWKYDPAARKWESKHQALPQNARDGAVAYSIGGKGYLTVGTNGSMKFDDTWVFTPVR</sequence>
<proteinExistence type="predicted"/>
<evidence type="ECO:0000313" key="6">
    <source>
        <dbReference type="Proteomes" id="UP000295197"/>
    </source>
</evidence>
<keyword evidence="4" id="KW-0732">Signal</keyword>
<keyword evidence="1" id="KW-0880">Kelch repeat</keyword>
<dbReference type="InterPro" id="IPR006652">
    <property type="entry name" value="Kelch_1"/>
</dbReference>
<dbReference type="Proteomes" id="UP000295197">
    <property type="component" value="Unassembled WGS sequence"/>
</dbReference>
<feature type="signal peptide" evidence="4">
    <location>
        <begin position="1"/>
        <end position="19"/>
    </location>
</feature>
<comment type="caution">
    <text evidence="5">The sequence shown here is derived from an EMBL/GenBank/DDBJ whole genome shotgun (WGS) entry which is preliminary data.</text>
</comment>
<feature type="region of interest" description="Disordered" evidence="3">
    <location>
        <begin position="26"/>
        <end position="47"/>
    </location>
</feature>
<dbReference type="PANTHER" id="PTHR24412">
    <property type="entry name" value="KELCH PROTEIN"/>
    <property type="match status" value="1"/>
</dbReference>
<keyword evidence="6" id="KW-1185">Reference proteome</keyword>
<reference evidence="5 6" key="1">
    <citation type="submission" date="2019-03" db="EMBL/GenBank/DDBJ databases">
        <title>Genomic Encyclopedia of Type Strains, Phase IV (KMG-IV): sequencing the most valuable type-strain genomes for metagenomic binning, comparative biology and taxonomic classification.</title>
        <authorList>
            <person name="Goeker M."/>
        </authorList>
    </citation>
    <scope>NUCLEOTIDE SEQUENCE [LARGE SCALE GENOMIC DNA]</scope>
    <source>
        <strain evidence="5 6">DSM 22362</strain>
    </source>
</reference>
<gene>
    <name evidence="5" type="ORF">EDC17_10561</name>
</gene>
<dbReference type="OrthoDB" id="103335at2"/>
<evidence type="ECO:0000256" key="3">
    <source>
        <dbReference type="SAM" id="MobiDB-lite"/>
    </source>
</evidence>
<dbReference type="Pfam" id="PF24681">
    <property type="entry name" value="Kelch_KLHDC2_KLHL20_DRC7"/>
    <property type="match status" value="1"/>
</dbReference>
<dbReference type="PANTHER" id="PTHR24412:SF441">
    <property type="entry name" value="KELCH-LIKE PROTEIN 28"/>
    <property type="match status" value="1"/>
</dbReference>
<evidence type="ECO:0000256" key="2">
    <source>
        <dbReference type="ARBA" id="ARBA00022737"/>
    </source>
</evidence>
<organism evidence="5 6">
    <name type="scientific">Sphingobacterium alimentarium</name>
    <dbReference type="NCBI Taxonomy" id="797292"/>
    <lineage>
        <taxon>Bacteria</taxon>
        <taxon>Pseudomonadati</taxon>
        <taxon>Bacteroidota</taxon>
        <taxon>Sphingobacteriia</taxon>
        <taxon>Sphingobacteriales</taxon>
        <taxon>Sphingobacteriaceae</taxon>
        <taxon>Sphingobacterium</taxon>
    </lineage>
</organism>
<feature type="chain" id="PRO_5020341305" evidence="4">
    <location>
        <begin position="20"/>
        <end position="331"/>
    </location>
</feature>
<dbReference type="InterPro" id="IPR015915">
    <property type="entry name" value="Kelch-typ_b-propeller"/>
</dbReference>
<name>A0A4R3VPG5_9SPHI</name>
<dbReference type="SUPFAM" id="SSF117281">
    <property type="entry name" value="Kelch motif"/>
    <property type="match status" value="1"/>
</dbReference>
<accession>A0A4R3VPG5</accession>
<evidence type="ECO:0000256" key="1">
    <source>
        <dbReference type="ARBA" id="ARBA00022441"/>
    </source>
</evidence>